<dbReference type="EMBL" id="JAGFNP010000001">
    <property type="protein sequence ID" value="MBO3731732.1"/>
    <property type="molecule type" value="Genomic_DNA"/>
</dbReference>
<accession>A0ABS3U242</accession>
<organism evidence="2 3">
    <name type="scientific">Glycomyces niveus</name>
    <dbReference type="NCBI Taxonomy" id="2820287"/>
    <lineage>
        <taxon>Bacteria</taxon>
        <taxon>Bacillati</taxon>
        <taxon>Actinomycetota</taxon>
        <taxon>Actinomycetes</taxon>
        <taxon>Glycomycetales</taxon>
        <taxon>Glycomycetaceae</taxon>
        <taxon>Glycomyces</taxon>
    </lineage>
</organism>
<reference evidence="2 3" key="1">
    <citation type="submission" date="2021-03" db="EMBL/GenBank/DDBJ databases">
        <title>Glycomyces sp. nov., a novel actinomycete isolated from soil.</title>
        <authorList>
            <person name="Yang X."/>
            <person name="Xu X."/>
        </authorList>
    </citation>
    <scope>NUCLEOTIDE SEQUENCE [LARGE SCALE GENOMIC DNA]</scope>
    <source>
        <strain evidence="2 3">NEAU-S30</strain>
    </source>
</reference>
<evidence type="ECO:0000256" key="1">
    <source>
        <dbReference type="SAM" id="MobiDB-lite"/>
    </source>
</evidence>
<protein>
    <submittedName>
        <fullName evidence="2">Uncharacterized protein</fullName>
    </submittedName>
</protein>
<dbReference type="Proteomes" id="UP000681341">
    <property type="component" value="Unassembled WGS sequence"/>
</dbReference>
<evidence type="ECO:0000313" key="3">
    <source>
        <dbReference type="Proteomes" id="UP000681341"/>
    </source>
</evidence>
<comment type="caution">
    <text evidence="2">The sequence shown here is derived from an EMBL/GenBank/DDBJ whole genome shotgun (WGS) entry which is preliminary data.</text>
</comment>
<name>A0ABS3U242_9ACTN</name>
<proteinExistence type="predicted"/>
<dbReference type="RefSeq" id="WP_208494452.1">
    <property type="nucleotide sequence ID" value="NZ_JAGFNP010000001.1"/>
</dbReference>
<sequence length="149" mass="15231">MLEREQQVFVPEAAGLDVGGDLSGEGLVDSDVPQLPAFGVGLHVEGLAVRLVACGEADDGAGESEHTGGAVEVPHAQFGQLAPAYAGLDRAFDEQARRPCGEGLEERVEFGRGDQADRPGGDGISLDPVAGVGSDELVVDGGGEPAVRR</sequence>
<feature type="compositionally biased region" description="Gly residues" evidence="1">
    <location>
        <begin position="140"/>
        <end position="149"/>
    </location>
</feature>
<gene>
    <name evidence="2" type="ORF">J5V16_02800</name>
</gene>
<keyword evidence="3" id="KW-1185">Reference proteome</keyword>
<evidence type="ECO:0000313" key="2">
    <source>
        <dbReference type="EMBL" id="MBO3731732.1"/>
    </source>
</evidence>
<feature type="region of interest" description="Disordered" evidence="1">
    <location>
        <begin position="97"/>
        <end position="149"/>
    </location>
</feature>
<feature type="compositionally biased region" description="Basic and acidic residues" evidence="1">
    <location>
        <begin position="97"/>
        <end position="120"/>
    </location>
</feature>